<dbReference type="PANTHER" id="PTHR13812">
    <property type="entry name" value="KETIMINE REDUCTASE MU-CRYSTALLIN"/>
    <property type="match status" value="1"/>
</dbReference>
<dbReference type="HOGENOM" id="CLU_042088_2_0_1"/>
<name>A0A074WPV6_9PEZI</name>
<dbReference type="GO" id="GO:0005737">
    <property type="term" value="C:cytoplasm"/>
    <property type="evidence" value="ECO:0007669"/>
    <property type="project" value="TreeGrafter"/>
</dbReference>
<dbReference type="RefSeq" id="XP_013429817.1">
    <property type="nucleotide sequence ID" value="XM_013574363.1"/>
</dbReference>
<evidence type="ECO:0000313" key="2">
    <source>
        <dbReference type="EMBL" id="KEQ75185.1"/>
    </source>
</evidence>
<reference evidence="2 3" key="1">
    <citation type="journal article" date="2014" name="BMC Genomics">
        <title>Genome sequencing of four Aureobasidium pullulans varieties: biotechnological potential, stress tolerance, and description of new species.</title>
        <authorList>
            <person name="Gostin Ar C."/>
            <person name="Ohm R.A."/>
            <person name="Kogej T."/>
            <person name="Sonjak S."/>
            <person name="Turk M."/>
            <person name="Zajc J."/>
            <person name="Zalar P."/>
            <person name="Grube M."/>
            <person name="Sun H."/>
            <person name="Han J."/>
            <person name="Sharma A."/>
            <person name="Chiniquy J."/>
            <person name="Ngan C.Y."/>
            <person name="Lipzen A."/>
            <person name="Barry K."/>
            <person name="Grigoriev I.V."/>
            <person name="Gunde-Cimerman N."/>
        </authorList>
    </citation>
    <scope>NUCLEOTIDE SEQUENCE [LARGE SCALE GENOMIC DNA]</scope>
    <source>
        <strain evidence="2 3">CBS 147.97</strain>
    </source>
</reference>
<dbReference type="PANTHER" id="PTHR13812:SF19">
    <property type="entry name" value="KETIMINE REDUCTASE MU-CRYSTALLIN"/>
    <property type="match status" value="1"/>
</dbReference>
<dbReference type="InterPro" id="IPR036291">
    <property type="entry name" value="NAD(P)-bd_dom_sf"/>
</dbReference>
<dbReference type="Proteomes" id="UP000027730">
    <property type="component" value="Unassembled WGS sequence"/>
</dbReference>
<sequence>MKYISEAESRRLISHKIAFKAVREALIAAVTDSTSTVFPAVVAHASQRHNVFTMKSGTTSTISGLKVGSYWPENNSRGEPNHNTTILLLDQRNGKVTTVIEAGEVNAYRTAAADAVAASVLARPDSTNLAIFGAGHQAFFECLALSRVLPIRKVLVVARDENKAQRMILKLAEHNITAVVAPGAQQACEDADIVVTATPSKAPLFDFAWIKPGTHIACMGADSKGKQELPPELFPASRLFCDLPAQSRNIGEFQHCETSADICAIGDVLGGNQPGRENRSEITIFDSSGIALQDLLVAQYLSEIVA</sequence>
<evidence type="ECO:0000256" key="1">
    <source>
        <dbReference type="ARBA" id="ARBA00008903"/>
    </source>
</evidence>
<dbReference type="AlphaFoldDB" id="A0A074WPV6"/>
<dbReference type="Gene3D" id="3.40.50.720">
    <property type="entry name" value="NAD(P)-binding Rossmann-like Domain"/>
    <property type="match status" value="1"/>
</dbReference>
<accession>A0A074WPV6</accession>
<keyword evidence="3" id="KW-1185">Reference proteome</keyword>
<dbReference type="SUPFAM" id="SSF51735">
    <property type="entry name" value="NAD(P)-binding Rossmann-fold domains"/>
    <property type="match status" value="1"/>
</dbReference>
<dbReference type="OrthoDB" id="41492at2759"/>
<dbReference type="Pfam" id="PF02423">
    <property type="entry name" value="OCD_Mu_crystall"/>
    <property type="match status" value="1"/>
</dbReference>
<dbReference type="EMBL" id="KL584705">
    <property type="protein sequence ID" value="KEQ75185.1"/>
    <property type="molecule type" value="Genomic_DNA"/>
</dbReference>
<dbReference type="InterPro" id="IPR003462">
    <property type="entry name" value="ODC_Mu_crystall"/>
</dbReference>
<proteinExistence type="inferred from homology"/>
<dbReference type="STRING" id="1043004.A0A074WPV6"/>
<evidence type="ECO:0000313" key="3">
    <source>
        <dbReference type="Proteomes" id="UP000027730"/>
    </source>
</evidence>
<dbReference type="PIRSF" id="PIRSF001439">
    <property type="entry name" value="CryM"/>
    <property type="match status" value="1"/>
</dbReference>
<organism evidence="2 3">
    <name type="scientific">Aureobasidium namibiae CBS 147.97</name>
    <dbReference type="NCBI Taxonomy" id="1043004"/>
    <lineage>
        <taxon>Eukaryota</taxon>
        <taxon>Fungi</taxon>
        <taxon>Dikarya</taxon>
        <taxon>Ascomycota</taxon>
        <taxon>Pezizomycotina</taxon>
        <taxon>Dothideomycetes</taxon>
        <taxon>Dothideomycetidae</taxon>
        <taxon>Dothideales</taxon>
        <taxon>Saccotheciaceae</taxon>
        <taxon>Aureobasidium</taxon>
    </lineage>
</organism>
<comment type="similarity">
    <text evidence="1">Belongs to the ornithine cyclodeaminase/mu-crystallin family.</text>
</comment>
<gene>
    <name evidence="2" type="ORF">M436DRAFT_79604</name>
</gene>
<dbReference type="GeneID" id="25416462"/>
<dbReference type="Gene3D" id="3.30.1780.10">
    <property type="entry name" value="ornithine cyclodeaminase, domain 1"/>
    <property type="match status" value="1"/>
</dbReference>
<dbReference type="InterPro" id="IPR023401">
    <property type="entry name" value="ODC_N"/>
</dbReference>
<protein>
    <submittedName>
        <fullName evidence="2">Ornithine cyclodeaminase</fullName>
    </submittedName>
</protein>